<feature type="domain" description="Multidrug resistance protein MdtA-like alpha-helical hairpin" evidence="5">
    <location>
        <begin position="115"/>
        <end position="183"/>
    </location>
</feature>
<dbReference type="InterPro" id="IPR006143">
    <property type="entry name" value="RND_pump_MFP"/>
</dbReference>
<feature type="domain" description="Multidrug resistance protein MdtA-like barrel-sandwich hybrid" evidence="6">
    <location>
        <begin position="74"/>
        <end position="215"/>
    </location>
</feature>
<dbReference type="Pfam" id="PF25944">
    <property type="entry name" value="Beta-barrel_RND"/>
    <property type="match status" value="1"/>
</dbReference>
<sequence>MKVLTNYATLFTYARQVIVASLLSGWLLTACSKGDKKADTKAQDQPKTYSVLTVTPRKTTLYADFPAIIQGQQNVEIRPKVDGYVEAIFVDEGATVTKGQRLFRINAPQYAQDVRTAQAGIQTAQADVNAAEMAVNKVRPLVEKDIISKYELESAQYTLQSKQAALAQAEATLANARTNLGYTSLTSPVDGVIGSIPYKIGSLITSSTTNPLTTISSIREVYAYFSLNEKQLLDFTRDVSGNTLQEKLAKMPDVLLLLADGSLYNYKGRVKTAIGQIDTQTGSSNFRATFPNPQSLLRSGNSGTVRIPRTIAAALVVPQSATYELQDKHFLYVVDKNNAIKNVAVAVTATPDGQYFVVQKGLRAGDRVVLDGGNSIKDGTKIKPVEANPDSAYNADKQHIAQ</sequence>
<feature type="domain" description="Multidrug resistance protein MdtA-like beta-barrel" evidence="7">
    <location>
        <begin position="242"/>
        <end position="307"/>
    </location>
</feature>
<comment type="similarity">
    <text evidence="2">Belongs to the membrane fusion protein (MFP) (TC 8.A.1) family.</text>
</comment>
<evidence type="ECO:0000259" key="8">
    <source>
        <dbReference type="Pfam" id="PF25967"/>
    </source>
</evidence>
<feature type="region of interest" description="Disordered" evidence="4">
    <location>
        <begin position="380"/>
        <end position="402"/>
    </location>
</feature>
<dbReference type="GO" id="GO:0022857">
    <property type="term" value="F:transmembrane transporter activity"/>
    <property type="evidence" value="ECO:0007669"/>
    <property type="project" value="InterPro"/>
</dbReference>
<evidence type="ECO:0000259" key="6">
    <source>
        <dbReference type="Pfam" id="PF25917"/>
    </source>
</evidence>
<dbReference type="EMBL" id="CP045997">
    <property type="protein sequence ID" value="QHV96134.1"/>
    <property type="molecule type" value="Genomic_DNA"/>
</dbReference>
<dbReference type="Proteomes" id="UP000464577">
    <property type="component" value="Chromosome"/>
</dbReference>
<proteinExistence type="inferred from homology"/>
<dbReference type="PANTHER" id="PTHR30158">
    <property type="entry name" value="ACRA/E-RELATED COMPONENT OF DRUG EFFLUX TRANSPORTER"/>
    <property type="match status" value="1"/>
</dbReference>
<dbReference type="Gene3D" id="1.10.287.470">
    <property type="entry name" value="Helix hairpin bin"/>
    <property type="match status" value="1"/>
</dbReference>
<dbReference type="Pfam" id="PF25917">
    <property type="entry name" value="BSH_RND"/>
    <property type="match status" value="1"/>
</dbReference>
<evidence type="ECO:0000259" key="5">
    <source>
        <dbReference type="Pfam" id="PF25876"/>
    </source>
</evidence>
<dbReference type="NCBIfam" id="TIGR01730">
    <property type="entry name" value="RND_mfp"/>
    <property type="match status" value="1"/>
</dbReference>
<evidence type="ECO:0000256" key="4">
    <source>
        <dbReference type="SAM" id="MobiDB-lite"/>
    </source>
</evidence>
<protein>
    <submittedName>
        <fullName evidence="9">Efflux RND transporter periplasmic adaptor subunit</fullName>
    </submittedName>
</protein>
<dbReference type="Pfam" id="PF25876">
    <property type="entry name" value="HH_MFP_RND"/>
    <property type="match status" value="1"/>
</dbReference>
<dbReference type="Gene3D" id="2.40.30.170">
    <property type="match status" value="1"/>
</dbReference>
<comment type="subcellular location">
    <subcellularLocation>
        <location evidence="1">Cell envelope</location>
    </subcellularLocation>
</comment>
<reference evidence="9 10" key="1">
    <citation type="submission" date="2019-11" db="EMBL/GenBank/DDBJ databases">
        <title>Spirosoma endbachense sp. nov., isolated from a natural salt meadow.</title>
        <authorList>
            <person name="Rojas J."/>
            <person name="Ambika Manirajan B."/>
            <person name="Ratering S."/>
            <person name="Suarez C."/>
            <person name="Geissler-Plaum R."/>
            <person name="Schnell S."/>
        </authorList>
    </citation>
    <scope>NUCLEOTIDE SEQUENCE [LARGE SCALE GENOMIC DNA]</scope>
    <source>
        <strain evidence="9 10">I-24</strain>
    </source>
</reference>
<accession>A0A6P1VU39</accession>
<dbReference type="GO" id="GO:0005886">
    <property type="term" value="C:plasma membrane"/>
    <property type="evidence" value="ECO:0007669"/>
    <property type="project" value="TreeGrafter"/>
</dbReference>
<dbReference type="SUPFAM" id="SSF111369">
    <property type="entry name" value="HlyD-like secretion proteins"/>
    <property type="match status" value="1"/>
</dbReference>
<feature type="coiled-coil region" evidence="3">
    <location>
        <begin position="152"/>
        <end position="179"/>
    </location>
</feature>
<evidence type="ECO:0000313" key="10">
    <source>
        <dbReference type="Proteomes" id="UP000464577"/>
    </source>
</evidence>
<dbReference type="InterPro" id="IPR058625">
    <property type="entry name" value="MdtA-like_BSH"/>
</dbReference>
<dbReference type="PANTHER" id="PTHR30158:SF23">
    <property type="entry name" value="MULTIDRUG RESISTANCE PROTEIN MEXA"/>
    <property type="match status" value="1"/>
</dbReference>
<dbReference type="Pfam" id="PF25967">
    <property type="entry name" value="RND-MFP_C"/>
    <property type="match status" value="1"/>
</dbReference>
<dbReference type="RefSeq" id="WP_162386543.1">
    <property type="nucleotide sequence ID" value="NZ_CP045997.1"/>
</dbReference>
<dbReference type="InterPro" id="IPR058624">
    <property type="entry name" value="MdtA-like_HH"/>
</dbReference>
<dbReference type="Gene3D" id="2.40.50.100">
    <property type="match status" value="1"/>
</dbReference>
<name>A0A6P1VU39_9BACT</name>
<evidence type="ECO:0000256" key="2">
    <source>
        <dbReference type="ARBA" id="ARBA00009477"/>
    </source>
</evidence>
<dbReference type="PROSITE" id="PS51257">
    <property type="entry name" value="PROKAR_LIPOPROTEIN"/>
    <property type="match status" value="1"/>
</dbReference>
<evidence type="ECO:0000256" key="3">
    <source>
        <dbReference type="SAM" id="Coils"/>
    </source>
</evidence>
<dbReference type="InterPro" id="IPR058626">
    <property type="entry name" value="MdtA-like_b-barrel"/>
</dbReference>
<dbReference type="Gene3D" id="2.40.420.20">
    <property type="match status" value="1"/>
</dbReference>
<dbReference type="GO" id="GO:0046677">
    <property type="term" value="P:response to antibiotic"/>
    <property type="evidence" value="ECO:0007669"/>
    <property type="project" value="TreeGrafter"/>
</dbReference>
<evidence type="ECO:0000313" key="9">
    <source>
        <dbReference type="EMBL" id="QHV96134.1"/>
    </source>
</evidence>
<keyword evidence="3" id="KW-0175">Coiled coil</keyword>
<gene>
    <name evidence="9" type="ORF">GJR95_14445</name>
</gene>
<keyword evidence="10" id="KW-1185">Reference proteome</keyword>
<evidence type="ECO:0000256" key="1">
    <source>
        <dbReference type="ARBA" id="ARBA00004196"/>
    </source>
</evidence>
<feature type="domain" description="Multidrug resistance protein MdtA-like C-terminal permuted SH3" evidence="8">
    <location>
        <begin position="314"/>
        <end position="373"/>
    </location>
</feature>
<dbReference type="KEGG" id="senf:GJR95_14445"/>
<dbReference type="AlphaFoldDB" id="A0A6P1VU39"/>
<organism evidence="9 10">
    <name type="scientific">Spirosoma endbachense</name>
    <dbReference type="NCBI Taxonomy" id="2666025"/>
    <lineage>
        <taxon>Bacteria</taxon>
        <taxon>Pseudomonadati</taxon>
        <taxon>Bacteroidota</taxon>
        <taxon>Cytophagia</taxon>
        <taxon>Cytophagales</taxon>
        <taxon>Cytophagaceae</taxon>
        <taxon>Spirosoma</taxon>
    </lineage>
</organism>
<evidence type="ECO:0000259" key="7">
    <source>
        <dbReference type="Pfam" id="PF25944"/>
    </source>
</evidence>
<dbReference type="InterPro" id="IPR058627">
    <property type="entry name" value="MdtA-like_C"/>
</dbReference>
<dbReference type="GO" id="GO:0030313">
    <property type="term" value="C:cell envelope"/>
    <property type="evidence" value="ECO:0007669"/>
    <property type="project" value="UniProtKB-SubCell"/>
</dbReference>